<dbReference type="Proteomes" id="UP000332933">
    <property type="component" value="Unassembled WGS sequence"/>
</dbReference>
<feature type="compositionally biased region" description="Basic residues" evidence="1">
    <location>
        <begin position="246"/>
        <end position="261"/>
    </location>
</feature>
<dbReference type="EMBL" id="CAADRA010006684">
    <property type="protein sequence ID" value="VFT96364.1"/>
    <property type="molecule type" value="Genomic_DNA"/>
</dbReference>
<name>A0A485LCZ0_9STRA</name>
<reference evidence="2" key="2">
    <citation type="submission" date="2019-06" db="EMBL/GenBank/DDBJ databases">
        <title>Genomics analysis of Aphanomyces spp. identifies a new class of oomycete effector associated with host adaptation.</title>
        <authorList>
            <person name="Gaulin E."/>
        </authorList>
    </citation>
    <scope>NUCLEOTIDE SEQUENCE</scope>
    <source>
        <strain evidence="2">CBS 578.67</strain>
    </source>
</reference>
<evidence type="ECO:0000313" key="2">
    <source>
        <dbReference type="EMBL" id="KAF0688764.1"/>
    </source>
</evidence>
<feature type="region of interest" description="Disordered" evidence="1">
    <location>
        <begin position="237"/>
        <end position="261"/>
    </location>
</feature>
<protein>
    <submittedName>
        <fullName evidence="3">Aste57867_19664 protein</fullName>
    </submittedName>
</protein>
<organism evidence="3 4">
    <name type="scientific">Aphanomyces stellatus</name>
    <dbReference type="NCBI Taxonomy" id="120398"/>
    <lineage>
        <taxon>Eukaryota</taxon>
        <taxon>Sar</taxon>
        <taxon>Stramenopiles</taxon>
        <taxon>Oomycota</taxon>
        <taxon>Saprolegniomycetes</taxon>
        <taxon>Saprolegniales</taxon>
        <taxon>Verrucalvaceae</taxon>
        <taxon>Aphanomyces</taxon>
    </lineage>
</organism>
<accession>A0A485LCZ0</accession>
<sequence>MACIQHDAHLPGPVLSYFGFDYCPRDLFRAMKDVLDQERLQESFWATFICLLQVSTKRPNDAWRAHRRISQQPEIALGFLPRSQQICGQPPSSGSGRCPSPARRDMSALNPMIDHEAARMRLLFAHTPNSTPASRIRSPGAYTLKILTDLGKECPNALFVPALINVLPRKTYNTLCQNPLRRSKDPSVASILASAHVPKSKDRVMATPALAIVHEYMQLKQGRSSLMVNYVVQTKKAGGGAMKDEKKKKKAVAPSRTPRHR</sequence>
<gene>
    <name evidence="3" type="primary">Aste57867_19664</name>
    <name evidence="2" type="ORF">As57867_019599</name>
    <name evidence="3" type="ORF">ASTE57867_19664</name>
</gene>
<proteinExistence type="predicted"/>
<reference evidence="3 4" key="1">
    <citation type="submission" date="2019-03" db="EMBL/GenBank/DDBJ databases">
        <authorList>
            <person name="Gaulin E."/>
            <person name="Dumas B."/>
        </authorList>
    </citation>
    <scope>NUCLEOTIDE SEQUENCE [LARGE SCALE GENOMIC DNA]</scope>
    <source>
        <strain evidence="3">CBS 568.67</strain>
    </source>
</reference>
<evidence type="ECO:0000313" key="3">
    <source>
        <dbReference type="EMBL" id="VFT96364.1"/>
    </source>
</evidence>
<dbReference type="AlphaFoldDB" id="A0A485LCZ0"/>
<evidence type="ECO:0000313" key="4">
    <source>
        <dbReference type="Proteomes" id="UP000332933"/>
    </source>
</evidence>
<evidence type="ECO:0000256" key="1">
    <source>
        <dbReference type="SAM" id="MobiDB-lite"/>
    </source>
</evidence>
<dbReference type="EMBL" id="VJMH01006662">
    <property type="protein sequence ID" value="KAF0688764.1"/>
    <property type="molecule type" value="Genomic_DNA"/>
</dbReference>
<keyword evidence="4" id="KW-1185">Reference proteome</keyword>